<protein>
    <submittedName>
        <fullName evidence="1">Uncharacterized protein</fullName>
    </submittedName>
</protein>
<proteinExistence type="predicted"/>
<evidence type="ECO:0000313" key="1">
    <source>
        <dbReference type="EMBL" id="KIJ23456.1"/>
    </source>
</evidence>
<sequence length="127" mass="13497">MSTSSTGRLRALPPVAHSIKAPLHRLPRGKRGSFIHVIKPDQQFLEGKGGSVRALCLGAEVILATSAVMTGLPTSGTILYVLYYATSSSYAVEELLVDIGVVWGPNVIKVLTGLVGISIWEEGSFSM</sequence>
<dbReference type="EMBL" id="KN837668">
    <property type="protein sequence ID" value="KIJ23456.1"/>
    <property type="molecule type" value="Genomic_DNA"/>
</dbReference>
<gene>
    <name evidence="1" type="ORF">M422DRAFT_275952</name>
</gene>
<organism evidence="1 2">
    <name type="scientific">Sphaerobolus stellatus (strain SS14)</name>
    <dbReference type="NCBI Taxonomy" id="990650"/>
    <lineage>
        <taxon>Eukaryota</taxon>
        <taxon>Fungi</taxon>
        <taxon>Dikarya</taxon>
        <taxon>Basidiomycota</taxon>
        <taxon>Agaricomycotina</taxon>
        <taxon>Agaricomycetes</taxon>
        <taxon>Phallomycetidae</taxon>
        <taxon>Geastrales</taxon>
        <taxon>Sphaerobolaceae</taxon>
        <taxon>Sphaerobolus</taxon>
    </lineage>
</organism>
<dbReference type="AlphaFoldDB" id="A0A0C9UDH3"/>
<name>A0A0C9UDH3_SPHS4</name>
<evidence type="ECO:0000313" key="2">
    <source>
        <dbReference type="Proteomes" id="UP000054279"/>
    </source>
</evidence>
<reference evidence="1 2" key="1">
    <citation type="submission" date="2014-06" db="EMBL/GenBank/DDBJ databases">
        <title>Evolutionary Origins and Diversification of the Mycorrhizal Mutualists.</title>
        <authorList>
            <consortium name="DOE Joint Genome Institute"/>
            <consortium name="Mycorrhizal Genomics Consortium"/>
            <person name="Kohler A."/>
            <person name="Kuo A."/>
            <person name="Nagy L.G."/>
            <person name="Floudas D."/>
            <person name="Copeland A."/>
            <person name="Barry K.W."/>
            <person name="Cichocki N."/>
            <person name="Veneault-Fourrey C."/>
            <person name="LaButti K."/>
            <person name="Lindquist E.A."/>
            <person name="Lipzen A."/>
            <person name="Lundell T."/>
            <person name="Morin E."/>
            <person name="Murat C."/>
            <person name="Riley R."/>
            <person name="Ohm R."/>
            <person name="Sun H."/>
            <person name="Tunlid A."/>
            <person name="Henrissat B."/>
            <person name="Grigoriev I.V."/>
            <person name="Hibbett D.S."/>
            <person name="Martin F."/>
        </authorList>
    </citation>
    <scope>NUCLEOTIDE SEQUENCE [LARGE SCALE GENOMIC DNA]</scope>
    <source>
        <strain evidence="1 2">SS14</strain>
    </source>
</reference>
<accession>A0A0C9UDH3</accession>
<dbReference type="Proteomes" id="UP000054279">
    <property type="component" value="Unassembled WGS sequence"/>
</dbReference>
<keyword evidence="2" id="KW-1185">Reference proteome</keyword>
<dbReference type="HOGENOM" id="CLU_1971903_0_0_1"/>